<dbReference type="AlphaFoldDB" id="A0A1H9DGA6"/>
<feature type="transmembrane region" description="Helical" evidence="1">
    <location>
        <begin position="294"/>
        <end position="317"/>
    </location>
</feature>
<feature type="transmembrane region" description="Helical" evidence="1">
    <location>
        <begin position="269"/>
        <end position="288"/>
    </location>
</feature>
<dbReference type="STRING" id="1299341.SAMN05444005_10726"/>
<dbReference type="EMBL" id="FOEI01000007">
    <property type="protein sequence ID" value="SEQ12421.1"/>
    <property type="molecule type" value="Genomic_DNA"/>
</dbReference>
<dbReference type="OrthoDB" id="1409880at2"/>
<feature type="transmembrane region" description="Helical" evidence="1">
    <location>
        <begin position="95"/>
        <end position="119"/>
    </location>
</feature>
<feature type="transmembrane region" description="Helical" evidence="1">
    <location>
        <begin position="131"/>
        <end position="149"/>
    </location>
</feature>
<sequence>MNRFLQLFFSILKLVSLPLFNFSILFFGIKFYGKENWGTFISLSIWIYLLAFLAKWSGQNYLIKELTKNTSNYLSVFYSNLIERSVLLLPSFSLFAFYPITISVYSILAILLIFIYNSYEILVVYKQKLELQFIAEIVGMIILFIGFYFNPHFELSTILLLFCFSFLIKNLILFGFLKLNFKIVSLNFSFQNLYKTLPFFLIGFSGWLASKCDIYVVNYFFSKKELSEYQILMNCFIILQSIPAYLVLPINKHLFRLPEFSISKIKSKILLLTLPIISVATLSIWIFLKNALQIEFSIFIYLFAALSTIPTFIYTIDILQFYRKEKEKIIMQYSFIIVILNIILAFFFIPHFRILGVVISVCISQWLYLLLILKENKNEKL</sequence>
<dbReference type="RefSeq" id="WP_091469272.1">
    <property type="nucleotide sequence ID" value="NZ_FOEI01000007.1"/>
</dbReference>
<feature type="transmembrane region" description="Helical" evidence="1">
    <location>
        <begin position="354"/>
        <end position="373"/>
    </location>
</feature>
<feature type="transmembrane region" description="Helical" evidence="1">
    <location>
        <begin position="197"/>
        <end position="217"/>
    </location>
</feature>
<feature type="transmembrane region" description="Helical" evidence="1">
    <location>
        <begin position="329"/>
        <end position="348"/>
    </location>
</feature>
<evidence type="ECO:0000313" key="3">
    <source>
        <dbReference type="Proteomes" id="UP000198648"/>
    </source>
</evidence>
<protein>
    <recommendedName>
        <fullName evidence="4">Membrane protein involved in the export of O-antigen and teichoic acid</fullName>
    </recommendedName>
</protein>
<evidence type="ECO:0008006" key="4">
    <source>
        <dbReference type="Google" id="ProtNLM"/>
    </source>
</evidence>
<feature type="transmembrane region" description="Helical" evidence="1">
    <location>
        <begin position="6"/>
        <end position="29"/>
    </location>
</feature>
<evidence type="ECO:0000313" key="2">
    <source>
        <dbReference type="EMBL" id="SEQ12421.1"/>
    </source>
</evidence>
<keyword evidence="1" id="KW-1133">Transmembrane helix</keyword>
<dbReference type="Proteomes" id="UP000198648">
    <property type="component" value="Unassembled WGS sequence"/>
</dbReference>
<evidence type="ECO:0000256" key="1">
    <source>
        <dbReference type="SAM" id="Phobius"/>
    </source>
</evidence>
<gene>
    <name evidence="2" type="ORF">SAMN05444005_10726</name>
</gene>
<keyword evidence="1" id="KW-0812">Transmembrane</keyword>
<feature type="transmembrane region" description="Helical" evidence="1">
    <location>
        <begin position="155"/>
        <end position="177"/>
    </location>
</feature>
<keyword evidence="3" id="KW-1185">Reference proteome</keyword>
<organism evidence="2 3">
    <name type="scientific">Flavobacterium urocaniciphilum</name>
    <dbReference type="NCBI Taxonomy" id="1299341"/>
    <lineage>
        <taxon>Bacteria</taxon>
        <taxon>Pseudomonadati</taxon>
        <taxon>Bacteroidota</taxon>
        <taxon>Flavobacteriia</taxon>
        <taxon>Flavobacteriales</taxon>
        <taxon>Flavobacteriaceae</taxon>
        <taxon>Flavobacterium</taxon>
    </lineage>
</organism>
<accession>A0A1H9DGA6</accession>
<name>A0A1H9DGA6_9FLAO</name>
<reference evidence="2 3" key="1">
    <citation type="submission" date="2016-10" db="EMBL/GenBank/DDBJ databases">
        <authorList>
            <person name="de Groot N.N."/>
        </authorList>
    </citation>
    <scope>NUCLEOTIDE SEQUENCE [LARGE SCALE GENOMIC DNA]</scope>
    <source>
        <strain evidence="2 3">DSM 27078</strain>
    </source>
</reference>
<feature type="transmembrane region" description="Helical" evidence="1">
    <location>
        <begin position="229"/>
        <end position="248"/>
    </location>
</feature>
<proteinExistence type="predicted"/>
<keyword evidence="1" id="KW-0472">Membrane</keyword>